<sequence length="462" mass="48960">MTNKNNIKLTANTVKTAKSVSSIQALFRTTGLAIAIASSLVTTPLLAASFTVIHAGELLSIPGKKPLIEQTLVIDEGGKISQVKSGYLDPKSFGTDVDYIDLKNRFVMPGLMDMHVHLQGELGPKNDTENLRMSDADVAIRSAHFAKLTLLAGFTTVRDLGAKPEQIYALRDGIAKGWVDGPRIIASGGVSVTGGHGDVDGMSPDLLDKFTSKTICDGPYDCRRATRRAIKFGADVIKITSTGGVLSDTNTGTGQQMADDELKEIVDTAHGLGRKVASHAHATEGINAALRAGVDSIEHGSYADKESIKLLKKNGAYLVPTLLAGDTVVQMAKTSDFMSDAIKAKARRVGVDMTDNFKAVYKAGVKIAYGTDSGVSQHGTNAREAVLMHQAGMSNADILKSATVNGADLIGMSDKLGTLEVGKYADIIATEISPLKEIEALLDVDFVMKGGKVYKNKYATSS</sequence>
<protein>
    <submittedName>
        <fullName evidence="2">Amidohydrolase family protein</fullName>
    </submittedName>
</protein>
<dbReference type="InterPro" id="IPR032466">
    <property type="entry name" value="Metal_Hydrolase"/>
</dbReference>
<dbReference type="InterPro" id="IPR011059">
    <property type="entry name" value="Metal-dep_hydrolase_composite"/>
</dbReference>
<accession>A0ABX5X2A4</accession>
<organism evidence="2 3">
    <name type="scientific">Shewanella psychropiezotolerans</name>
    <dbReference type="NCBI Taxonomy" id="2593655"/>
    <lineage>
        <taxon>Bacteria</taxon>
        <taxon>Pseudomonadati</taxon>
        <taxon>Pseudomonadota</taxon>
        <taxon>Gammaproteobacteria</taxon>
        <taxon>Alteromonadales</taxon>
        <taxon>Shewanellaceae</taxon>
        <taxon>Shewanella</taxon>
    </lineage>
</organism>
<dbReference type="PANTHER" id="PTHR43135:SF3">
    <property type="entry name" value="ALPHA-D-RIBOSE 1-METHYLPHOSPHONATE 5-TRIPHOSPHATE DIPHOSPHATASE"/>
    <property type="match status" value="1"/>
</dbReference>
<dbReference type="CDD" id="cd01299">
    <property type="entry name" value="Met_dep_hydrolase_A"/>
    <property type="match status" value="1"/>
</dbReference>
<dbReference type="Gene3D" id="3.20.20.140">
    <property type="entry name" value="Metal-dependent hydrolases"/>
    <property type="match status" value="1"/>
</dbReference>
<dbReference type="InterPro" id="IPR057744">
    <property type="entry name" value="OTAase-like"/>
</dbReference>
<dbReference type="Gene3D" id="2.30.40.10">
    <property type="entry name" value="Urease, subunit C, domain 1"/>
    <property type="match status" value="1"/>
</dbReference>
<gene>
    <name evidence="2" type="ORF">FM037_22235</name>
</gene>
<dbReference type="SUPFAM" id="SSF51338">
    <property type="entry name" value="Composite domain of metallo-dependent hydrolases"/>
    <property type="match status" value="1"/>
</dbReference>
<dbReference type="PANTHER" id="PTHR43135">
    <property type="entry name" value="ALPHA-D-RIBOSE 1-METHYLPHOSPHONATE 5-TRIPHOSPHATE DIPHOSPHATASE"/>
    <property type="match status" value="1"/>
</dbReference>
<feature type="domain" description="Amidohydrolase-related" evidence="1">
    <location>
        <begin position="106"/>
        <end position="453"/>
    </location>
</feature>
<dbReference type="SUPFAM" id="SSF51556">
    <property type="entry name" value="Metallo-dependent hydrolases"/>
    <property type="match status" value="1"/>
</dbReference>
<reference evidence="2 3" key="1">
    <citation type="submission" date="2019-07" db="EMBL/GenBank/DDBJ databases">
        <title>Shewanella sp. YLB-06 whole genomic sequence.</title>
        <authorList>
            <person name="Yu L."/>
        </authorList>
    </citation>
    <scope>NUCLEOTIDE SEQUENCE [LARGE SCALE GENOMIC DNA]</scope>
    <source>
        <strain evidence="2 3">YLB-06</strain>
    </source>
</reference>
<keyword evidence="3" id="KW-1185">Reference proteome</keyword>
<evidence type="ECO:0000259" key="1">
    <source>
        <dbReference type="Pfam" id="PF01979"/>
    </source>
</evidence>
<evidence type="ECO:0000313" key="3">
    <source>
        <dbReference type="Proteomes" id="UP000315947"/>
    </source>
</evidence>
<name>A0ABX5X2A4_9GAMM</name>
<dbReference type="InterPro" id="IPR051781">
    <property type="entry name" value="Metallo-dep_Hydrolase"/>
</dbReference>
<dbReference type="Pfam" id="PF01979">
    <property type="entry name" value="Amidohydro_1"/>
    <property type="match status" value="1"/>
</dbReference>
<dbReference type="InterPro" id="IPR006680">
    <property type="entry name" value="Amidohydro-rel"/>
</dbReference>
<evidence type="ECO:0000313" key="2">
    <source>
        <dbReference type="EMBL" id="QDO85474.1"/>
    </source>
</evidence>
<dbReference type="Proteomes" id="UP000315947">
    <property type="component" value="Chromosome"/>
</dbReference>
<dbReference type="EMBL" id="CP041614">
    <property type="protein sequence ID" value="QDO85474.1"/>
    <property type="molecule type" value="Genomic_DNA"/>
</dbReference>
<proteinExistence type="predicted"/>
<dbReference type="RefSeq" id="WP_144047796.1">
    <property type="nucleotide sequence ID" value="NZ_CP041614.1"/>
</dbReference>